<dbReference type="PANTHER" id="PTHR36003:SF5">
    <property type="entry name" value="TONB-DEPENDENT HEME RECEPTOR A"/>
    <property type="match status" value="1"/>
</dbReference>
<accession>A0A7J7P8U1</accession>
<dbReference type="Proteomes" id="UP000541444">
    <property type="component" value="Unassembled WGS sequence"/>
</dbReference>
<evidence type="ECO:0000256" key="1">
    <source>
        <dbReference type="SAM" id="Phobius"/>
    </source>
</evidence>
<evidence type="ECO:0000313" key="3">
    <source>
        <dbReference type="Proteomes" id="UP000541444"/>
    </source>
</evidence>
<sequence length="130" mass="14518">MHPIPCPDLPHRMRVNGHNRRLNATPEEPVASAVLKKARVVHRGDGVVCEAQETALEGTRGIHATGVKKMGGHSTHADKPYCMHAKHMYNLDRMKYQRVKMPIFAFTCFSIGVAAPVYVIIFQQRKTAST</sequence>
<reference evidence="2 3" key="1">
    <citation type="journal article" date="2020" name="IScience">
        <title>Genome Sequencing of the Endangered Kingdonia uniflora (Circaeasteraceae, Ranunculales) Reveals Potential Mechanisms of Evolutionary Specialization.</title>
        <authorList>
            <person name="Sun Y."/>
            <person name="Deng T."/>
            <person name="Zhang A."/>
            <person name="Moore M.J."/>
            <person name="Landis J.B."/>
            <person name="Lin N."/>
            <person name="Zhang H."/>
            <person name="Zhang X."/>
            <person name="Huang J."/>
            <person name="Zhang X."/>
            <person name="Sun H."/>
            <person name="Wang H."/>
        </authorList>
    </citation>
    <scope>NUCLEOTIDE SEQUENCE [LARGE SCALE GENOMIC DNA]</scope>
    <source>
        <strain evidence="2">TB1705</strain>
        <tissue evidence="2">Leaf</tissue>
    </source>
</reference>
<evidence type="ECO:0000313" key="2">
    <source>
        <dbReference type="EMBL" id="KAF6175702.1"/>
    </source>
</evidence>
<keyword evidence="1" id="KW-0812">Transmembrane</keyword>
<protein>
    <recommendedName>
        <fullName evidence="4">SLL1 protein</fullName>
    </recommendedName>
</protein>
<feature type="transmembrane region" description="Helical" evidence="1">
    <location>
        <begin position="103"/>
        <end position="121"/>
    </location>
</feature>
<dbReference type="AlphaFoldDB" id="A0A7J7P8U1"/>
<name>A0A7J7P8U1_9MAGN</name>
<organism evidence="2 3">
    <name type="scientific">Kingdonia uniflora</name>
    <dbReference type="NCBI Taxonomy" id="39325"/>
    <lineage>
        <taxon>Eukaryota</taxon>
        <taxon>Viridiplantae</taxon>
        <taxon>Streptophyta</taxon>
        <taxon>Embryophyta</taxon>
        <taxon>Tracheophyta</taxon>
        <taxon>Spermatophyta</taxon>
        <taxon>Magnoliopsida</taxon>
        <taxon>Ranunculales</taxon>
        <taxon>Circaeasteraceae</taxon>
        <taxon>Kingdonia</taxon>
    </lineage>
</organism>
<comment type="caution">
    <text evidence="2">The sequence shown here is derived from an EMBL/GenBank/DDBJ whole genome shotgun (WGS) entry which is preliminary data.</text>
</comment>
<evidence type="ECO:0008006" key="4">
    <source>
        <dbReference type="Google" id="ProtNLM"/>
    </source>
</evidence>
<dbReference type="OrthoDB" id="521730at2759"/>
<dbReference type="PANTHER" id="PTHR36003">
    <property type="entry name" value="TONB-DEPENDENT HEME RECEPTOR A"/>
    <property type="match status" value="1"/>
</dbReference>
<dbReference type="EMBL" id="JACGCM010000155">
    <property type="protein sequence ID" value="KAF6175702.1"/>
    <property type="molecule type" value="Genomic_DNA"/>
</dbReference>
<keyword evidence="3" id="KW-1185">Reference proteome</keyword>
<proteinExistence type="predicted"/>
<keyword evidence="1" id="KW-1133">Transmembrane helix</keyword>
<keyword evidence="1" id="KW-0472">Membrane</keyword>
<gene>
    <name evidence="2" type="ORF">GIB67_022704</name>
</gene>